<proteinExistence type="predicted"/>
<feature type="region of interest" description="Disordered" evidence="1">
    <location>
        <begin position="24"/>
        <end position="59"/>
    </location>
</feature>
<evidence type="ECO:0000313" key="3">
    <source>
        <dbReference type="Proteomes" id="UP001166286"/>
    </source>
</evidence>
<keyword evidence="3" id="KW-1185">Reference proteome</keyword>
<dbReference type="AlphaFoldDB" id="A0AA39R3C5"/>
<dbReference type="EMBL" id="JAFEKC020000006">
    <property type="protein sequence ID" value="KAK0514128.1"/>
    <property type="molecule type" value="Genomic_DNA"/>
</dbReference>
<gene>
    <name evidence="2" type="ORF">JMJ35_003850</name>
</gene>
<dbReference type="Proteomes" id="UP001166286">
    <property type="component" value="Unassembled WGS sequence"/>
</dbReference>
<organism evidence="2 3">
    <name type="scientific">Cladonia borealis</name>
    <dbReference type="NCBI Taxonomy" id="184061"/>
    <lineage>
        <taxon>Eukaryota</taxon>
        <taxon>Fungi</taxon>
        <taxon>Dikarya</taxon>
        <taxon>Ascomycota</taxon>
        <taxon>Pezizomycotina</taxon>
        <taxon>Lecanoromycetes</taxon>
        <taxon>OSLEUM clade</taxon>
        <taxon>Lecanoromycetidae</taxon>
        <taxon>Lecanorales</taxon>
        <taxon>Lecanorineae</taxon>
        <taxon>Cladoniaceae</taxon>
        <taxon>Cladonia</taxon>
    </lineage>
</organism>
<protein>
    <submittedName>
        <fullName evidence="2">Uncharacterized protein</fullName>
    </submittedName>
</protein>
<evidence type="ECO:0000256" key="1">
    <source>
        <dbReference type="SAM" id="MobiDB-lite"/>
    </source>
</evidence>
<sequence length="417" mass="47378">MSPTVEHWTALQNLDEILARSRARYRGSRSKSLPAKKITSQNNESRYVRNRGPKMPPGKMDAELKHAPQNHVIHPTPSIRDNDLGPYVEHEMPATDNDAEYESLEGRKQQPGKFSTDLYHMTSRDIVSENATSILTVEKNMLNPATDEDCYSPSQSQIRQFRKLNSYLGIDDNCPTSKPAEFPQPDTEKEASGDWEMFDFELDERKPQDNISTAFPGLECTSISNVSNPLEMSRDIPQILRPGTPLPIELGSGKPMSQGATMEETEMFASPEDTPNELFLPFHESPRILWSQSQPQQSKLRGYIASIRERHSIPYKTYKKPESRPNLVLECPKEITLTIPTPMSSPVESPSQFVDQGLLVPPPTLYKKRQRQRKLIADSINVKELRVRRLSHMDISDEEFAARKDSIMQEVIVVFGD</sequence>
<evidence type="ECO:0000313" key="2">
    <source>
        <dbReference type="EMBL" id="KAK0514128.1"/>
    </source>
</evidence>
<comment type="caution">
    <text evidence="2">The sequence shown here is derived from an EMBL/GenBank/DDBJ whole genome shotgun (WGS) entry which is preliminary data.</text>
</comment>
<accession>A0AA39R3C5</accession>
<name>A0AA39R3C5_9LECA</name>
<reference evidence="2" key="1">
    <citation type="submission" date="2023-03" db="EMBL/GenBank/DDBJ databases">
        <title>Complete genome of Cladonia borealis.</title>
        <authorList>
            <person name="Park H."/>
        </authorList>
    </citation>
    <scope>NUCLEOTIDE SEQUENCE</scope>
    <source>
        <strain evidence="2">ANT050790</strain>
    </source>
</reference>